<dbReference type="EMBL" id="FRAT01000002">
    <property type="protein sequence ID" value="SHK30706.1"/>
    <property type="molecule type" value="Genomic_DNA"/>
</dbReference>
<dbReference type="Pfam" id="PF09685">
    <property type="entry name" value="MamF_MmsF"/>
    <property type="match status" value="1"/>
</dbReference>
<comment type="subcellular location">
    <subcellularLocation>
        <location evidence="1">Membrane</location>
        <topology evidence="1">Multi-pass membrane protein</topology>
    </subcellularLocation>
</comment>
<organism evidence="7 8">
    <name type="scientific">Flagellimonas taeanensis</name>
    <dbReference type="NCBI Taxonomy" id="1005926"/>
    <lineage>
        <taxon>Bacteria</taxon>
        <taxon>Pseudomonadati</taxon>
        <taxon>Bacteroidota</taxon>
        <taxon>Flavobacteriia</taxon>
        <taxon>Flavobacteriales</taxon>
        <taxon>Flavobacteriaceae</taxon>
        <taxon>Flagellimonas</taxon>
    </lineage>
</organism>
<name>A0A1M6RE71_9FLAO</name>
<dbReference type="OrthoDB" id="6400719at2"/>
<sequence>MKNIAHNNADMKEGKNTAIIAYCTIIGLIIAFILNSSKKNPFASFHLKQSLGLGLTGLTLYIIGKVPYVGGVLNLLGLAILFYMWVMGLMNAINGAEKPVPLLGNAYKELFKNI</sequence>
<protein>
    <submittedName>
        <fullName evidence="7">Uncharacterized membrane protein</fullName>
    </submittedName>
</protein>
<reference evidence="7 8" key="1">
    <citation type="submission" date="2016-11" db="EMBL/GenBank/DDBJ databases">
        <authorList>
            <person name="Varghese N."/>
            <person name="Submissions S."/>
        </authorList>
    </citation>
    <scope>NUCLEOTIDE SEQUENCE [LARGE SCALE GENOMIC DNA]</scope>
    <source>
        <strain evidence="7 8">CGMCC 1.12174</strain>
        <strain evidence="6 9">DSM 26351</strain>
    </source>
</reference>
<dbReference type="Proteomes" id="UP000184031">
    <property type="component" value="Unassembled WGS sequence"/>
</dbReference>
<keyword evidence="2 5" id="KW-0812">Transmembrane</keyword>
<proteinExistence type="predicted"/>
<feature type="transmembrane region" description="Helical" evidence="5">
    <location>
        <begin position="17"/>
        <end position="34"/>
    </location>
</feature>
<dbReference type="Proteomes" id="UP000198940">
    <property type="component" value="Unassembled WGS sequence"/>
</dbReference>
<feature type="transmembrane region" description="Helical" evidence="5">
    <location>
        <begin position="46"/>
        <end position="63"/>
    </location>
</feature>
<evidence type="ECO:0000256" key="2">
    <source>
        <dbReference type="ARBA" id="ARBA00022692"/>
    </source>
</evidence>
<dbReference type="InterPro" id="IPR019109">
    <property type="entry name" value="MamF_MmsF"/>
</dbReference>
<dbReference type="STRING" id="1055723.SAMN05216293_0726"/>
<dbReference type="RefSeq" id="WP_072876987.1">
    <property type="nucleotide sequence ID" value="NZ_FOKU01000002.1"/>
</dbReference>
<evidence type="ECO:0000313" key="9">
    <source>
        <dbReference type="Proteomes" id="UP000198940"/>
    </source>
</evidence>
<feature type="transmembrane region" description="Helical" evidence="5">
    <location>
        <begin position="69"/>
        <end position="89"/>
    </location>
</feature>
<evidence type="ECO:0000256" key="3">
    <source>
        <dbReference type="ARBA" id="ARBA00022989"/>
    </source>
</evidence>
<evidence type="ECO:0000313" key="8">
    <source>
        <dbReference type="Proteomes" id="UP000184031"/>
    </source>
</evidence>
<dbReference type="EMBL" id="FOKU01000002">
    <property type="protein sequence ID" value="SFB75052.1"/>
    <property type="molecule type" value="Genomic_DNA"/>
</dbReference>
<evidence type="ECO:0000256" key="5">
    <source>
        <dbReference type="SAM" id="Phobius"/>
    </source>
</evidence>
<keyword evidence="9" id="KW-1185">Reference proteome</keyword>
<dbReference type="AlphaFoldDB" id="A0A1M6RE71"/>
<gene>
    <name evidence="6" type="ORF">SAMN04487891_10250</name>
    <name evidence="7" type="ORF">SAMN05216293_0726</name>
</gene>
<evidence type="ECO:0000313" key="7">
    <source>
        <dbReference type="EMBL" id="SHK30706.1"/>
    </source>
</evidence>
<evidence type="ECO:0000256" key="4">
    <source>
        <dbReference type="ARBA" id="ARBA00023136"/>
    </source>
</evidence>
<comment type="caution">
    <text evidence="7">The sequence shown here is derived from an EMBL/GenBank/DDBJ whole genome shotgun (WGS) entry which is preliminary data.</text>
</comment>
<evidence type="ECO:0000313" key="6">
    <source>
        <dbReference type="EMBL" id="SFB75052.1"/>
    </source>
</evidence>
<evidence type="ECO:0000256" key="1">
    <source>
        <dbReference type="ARBA" id="ARBA00004141"/>
    </source>
</evidence>
<keyword evidence="4 5" id="KW-0472">Membrane</keyword>
<accession>A0A1M6RE71</accession>
<keyword evidence="3 5" id="KW-1133">Transmembrane helix</keyword>